<dbReference type="PANTHER" id="PTHR45729">
    <property type="entry name" value="RABPHILIN, ISOFORM A"/>
    <property type="match status" value="1"/>
</dbReference>
<keyword evidence="3 8" id="KW-0863">Zinc-finger</keyword>
<dbReference type="SUPFAM" id="SSF57903">
    <property type="entry name" value="FYVE/PHD zinc finger"/>
    <property type="match status" value="1"/>
</dbReference>
<dbReference type="Proteomes" id="UP000027135">
    <property type="component" value="Unassembled WGS sequence"/>
</dbReference>
<name>A0A067RKJ2_ZOONE</name>
<dbReference type="OMA" id="IRYHTSE"/>
<evidence type="ECO:0000313" key="14">
    <source>
        <dbReference type="Proteomes" id="UP000027135"/>
    </source>
</evidence>
<evidence type="ECO:0000256" key="7">
    <source>
        <dbReference type="ARBA" id="ARBA00034103"/>
    </source>
</evidence>
<protein>
    <submittedName>
        <fullName evidence="13">Rabphilin-3A</fullName>
    </submittedName>
</protein>
<dbReference type="GO" id="GO:0017158">
    <property type="term" value="P:regulation of calcium ion-dependent exocytosis"/>
    <property type="evidence" value="ECO:0007669"/>
    <property type="project" value="TreeGrafter"/>
</dbReference>
<dbReference type="FunCoup" id="A0A067RKJ2">
    <property type="interactions" value="135"/>
</dbReference>
<evidence type="ECO:0000256" key="5">
    <source>
        <dbReference type="ARBA" id="ARBA00022837"/>
    </source>
</evidence>
<dbReference type="SUPFAM" id="SSF49562">
    <property type="entry name" value="C2 domain (Calcium/lipid-binding domain, CaLB)"/>
    <property type="match status" value="2"/>
</dbReference>
<feature type="compositionally biased region" description="Low complexity" evidence="9">
    <location>
        <begin position="204"/>
        <end position="222"/>
    </location>
</feature>
<dbReference type="PRINTS" id="PR00399">
    <property type="entry name" value="SYNAPTOTAGMN"/>
</dbReference>
<keyword evidence="6" id="KW-0770">Synapse</keyword>
<dbReference type="GO" id="GO:0098793">
    <property type="term" value="C:presynapse"/>
    <property type="evidence" value="ECO:0007669"/>
    <property type="project" value="GOC"/>
</dbReference>
<dbReference type="InterPro" id="IPR041282">
    <property type="entry name" value="FYVE_2"/>
</dbReference>
<sequence length="739" mass="82716">MVDFGNVSKDRWVCPSDRQLALRAKLRTGWSVKTRQLQSFGGRQDSTLNESEQAVIKDVIKRAEMLEMTEQERVGRLVERLENMKRAAMGNGTNQCILCGDSFGVLGSASLICHDCKKAVCQKCGIETMSAQKEPISLCKICSETREMWKKSGAWFFKGLPKYVLPEKKSNPDSGRYGGRKIQRPGLEKNSWSRGSGGHEYLQSANITSSSTNSTTPTLKSTPAGSKLVCGKGSGEYEEESSSEDEINRRARQARGRHMDDTEAGGSHHSLRRQGSCVTFDPTLGPMSGSLLSQRSESLSLTSDGEITGDLHSYSDSDKLGHHFGNMRDYSRSRESLASSVNFSRQAGCNLPDSTCSRMDASQPHLDQSCDHRQNAGTDMENNLSLHSHNVAASPYLHMRRDSQGSNISREWYWSEDRASLSGSSASGHRTASSSCGGADVVEDSADASVMENAVNLGMLELTLLYNPVTSALTCSLHRAKGLRPMDINGLSDPFCRLNILPTGGKSNRLRTKTVHKTRNPEFNETLTFYGVTDGDVGRKLLHILILDDDKYGHDFIGEARIPLIHLKPQEPKHMNIYLEKHYPVEEEDEVWGNDTWAHGQILVTLCYSTRRRALVVGIVRCINLQPMDNNGFSDPFVKLRLKPDPFHRKYKTSVKWKNLNPVFNEEFVFDTKMTELPKQALEITVWDKDYGKSNDYLGGLQLGWHSKGERLKHWVDMIKFPDHKHEGWHNLGEDMLSD</sequence>
<dbReference type="InterPro" id="IPR035892">
    <property type="entry name" value="C2_domain_sf"/>
</dbReference>
<keyword evidence="4" id="KW-0862">Zinc</keyword>
<dbReference type="PANTHER" id="PTHR45729:SF6">
    <property type="entry name" value="RABPHILIN, ISOFORM A"/>
    <property type="match status" value="1"/>
</dbReference>
<evidence type="ECO:0000259" key="12">
    <source>
        <dbReference type="PROSITE" id="PS50916"/>
    </source>
</evidence>
<dbReference type="Gene3D" id="3.30.40.10">
    <property type="entry name" value="Zinc/RING finger domain, C3HC4 (zinc finger)"/>
    <property type="match status" value="1"/>
</dbReference>
<dbReference type="InterPro" id="IPR010911">
    <property type="entry name" value="Rab_BD"/>
</dbReference>
<dbReference type="PRINTS" id="PR00360">
    <property type="entry name" value="C2DOMAIN"/>
</dbReference>
<accession>A0A067RKJ2</accession>
<keyword evidence="1" id="KW-0479">Metal-binding</keyword>
<dbReference type="Pfam" id="PF02318">
    <property type="entry name" value="FYVE_2"/>
    <property type="match status" value="1"/>
</dbReference>
<evidence type="ECO:0000256" key="8">
    <source>
        <dbReference type="PROSITE-ProRule" id="PRU00091"/>
    </source>
</evidence>
<dbReference type="GO" id="GO:0061669">
    <property type="term" value="P:spontaneous neurotransmitter secretion"/>
    <property type="evidence" value="ECO:0007669"/>
    <property type="project" value="TreeGrafter"/>
</dbReference>
<evidence type="ECO:0000256" key="9">
    <source>
        <dbReference type="SAM" id="MobiDB-lite"/>
    </source>
</evidence>
<dbReference type="GO" id="GO:0031267">
    <property type="term" value="F:small GTPase binding"/>
    <property type="evidence" value="ECO:0007669"/>
    <property type="project" value="InterPro"/>
</dbReference>
<dbReference type="GO" id="GO:0016020">
    <property type="term" value="C:membrane"/>
    <property type="evidence" value="ECO:0007669"/>
    <property type="project" value="InterPro"/>
</dbReference>
<evidence type="ECO:0000313" key="13">
    <source>
        <dbReference type="EMBL" id="KDR19993.1"/>
    </source>
</evidence>
<dbReference type="Gene3D" id="2.60.40.150">
    <property type="entry name" value="C2 domain"/>
    <property type="match status" value="2"/>
</dbReference>
<proteinExistence type="predicted"/>
<dbReference type="GO" id="GO:0008270">
    <property type="term" value="F:zinc ion binding"/>
    <property type="evidence" value="ECO:0007669"/>
    <property type="project" value="UniProtKB-KW"/>
</dbReference>
<organism evidence="13 14">
    <name type="scientific">Zootermopsis nevadensis</name>
    <name type="common">Dampwood termite</name>
    <dbReference type="NCBI Taxonomy" id="136037"/>
    <lineage>
        <taxon>Eukaryota</taxon>
        <taxon>Metazoa</taxon>
        <taxon>Ecdysozoa</taxon>
        <taxon>Arthropoda</taxon>
        <taxon>Hexapoda</taxon>
        <taxon>Insecta</taxon>
        <taxon>Pterygota</taxon>
        <taxon>Neoptera</taxon>
        <taxon>Polyneoptera</taxon>
        <taxon>Dictyoptera</taxon>
        <taxon>Blattodea</taxon>
        <taxon>Blattoidea</taxon>
        <taxon>Termitoidae</taxon>
        <taxon>Termopsidae</taxon>
        <taxon>Zootermopsis</taxon>
    </lineage>
</organism>
<keyword evidence="5" id="KW-0106">Calcium</keyword>
<evidence type="ECO:0000256" key="4">
    <source>
        <dbReference type="ARBA" id="ARBA00022833"/>
    </source>
</evidence>
<evidence type="ECO:0000256" key="2">
    <source>
        <dbReference type="ARBA" id="ARBA00022737"/>
    </source>
</evidence>
<dbReference type="OrthoDB" id="270970at2759"/>
<keyword evidence="2" id="KW-0677">Repeat</keyword>
<dbReference type="InParanoid" id="A0A067RKJ2"/>
<evidence type="ECO:0000259" key="10">
    <source>
        <dbReference type="PROSITE" id="PS50004"/>
    </source>
</evidence>
<dbReference type="InterPro" id="IPR013083">
    <property type="entry name" value="Znf_RING/FYVE/PHD"/>
</dbReference>
<feature type="domain" description="C2" evidence="10">
    <location>
        <begin position="598"/>
        <end position="730"/>
    </location>
</feature>
<evidence type="ECO:0000256" key="1">
    <source>
        <dbReference type="ARBA" id="ARBA00022723"/>
    </source>
</evidence>
<evidence type="ECO:0000259" key="11">
    <source>
        <dbReference type="PROSITE" id="PS50178"/>
    </source>
</evidence>
<dbReference type="STRING" id="136037.A0A067RKJ2"/>
<dbReference type="InterPro" id="IPR047022">
    <property type="entry name" value="Rabphilin_Doc2_C2A"/>
</dbReference>
<dbReference type="PROSITE" id="PS50916">
    <property type="entry name" value="RABBD"/>
    <property type="match status" value="1"/>
</dbReference>
<dbReference type="InterPro" id="IPR011011">
    <property type="entry name" value="Znf_FYVE_PHD"/>
</dbReference>
<dbReference type="Pfam" id="PF00168">
    <property type="entry name" value="C2"/>
    <property type="match status" value="2"/>
</dbReference>
<dbReference type="AlphaFoldDB" id="A0A067RKJ2"/>
<feature type="compositionally biased region" description="Acidic residues" evidence="9">
    <location>
        <begin position="236"/>
        <end position="245"/>
    </location>
</feature>
<dbReference type="CDD" id="cd08384">
    <property type="entry name" value="C2B_Rabphilin_Doc2"/>
    <property type="match status" value="1"/>
</dbReference>
<dbReference type="InterPro" id="IPR017455">
    <property type="entry name" value="Znf_FYVE-rel"/>
</dbReference>
<feature type="region of interest" description="Disordered" evidence="9">
    <location>
        <begin position="169"/>
        <end position="273"/>
    </location>
</feature>
<dbReference type="InterPro" id="IPR043566">
    <property type="entry name" value="Rabphilin/DOC2/Noc2"/>
</dbReference>
<dbReference type="GO" id="GO:0006886">
    <property type="term" value="P:intracellular protein transport"/>
    <property type="evidence" value="ECO:0007669"/>
    <property type="project" value="InterPro"/>
</dbReference>
<evidence type="ECO:0000256" key="6">
    <source>
        <dbReference type="ARBA" id="ARBA00023018"/>
    </source>
</evidence>
<reference evidence="13 14" key="1">
    <citation type="journal article" date="2014" name="Nat. Commun.">
        <title>Molecular traces of alternative social organization in a termite genome.</title>
        <authorList>
            <person name="Terrapon N."/>
            <person name="Li C."/>
            <person name="Robertson H.M."/>
            <person name="Ji L."/>
            <person name="Meng X."/>
            <person name="Booth W."/>
            <person name="Chen Z."/>
            <person name="Childers C.P."/>
            <person name="Glastad K.M."/>
            <person name="Gokhale K."/>
            <person name="Gowin J."/>
            <person name="Gronenberg W."/>
            <person name="Hermansen R.A."/>
            <person name="Hu H."/>
            <person name="Hunt B.G."/>
            <person name="Huylmans A.K."/>
            <person name="Khalil S.M."/>
            <person name="Mitchell R.D."/>
            <person name="Munoz-Torres M.C."/>
            <person name="Mustard J.A."/>
            <person name="Pan H."/>
            <person name="Reese J.T."/>
            <person name="Scharf M.E."/>
            <person name="Sun F."/>
            <person name="Vogel H."/>
            <person name="Xiao J."/>
            <person name="Yang W."/>
            <person name="Yang Z."/>
            <person name="Yang Z."/>
            <person name="Zhou J."/>
            <person name="Zhu J."/>
            <person name="Brent C.S."/>
            <person name="Elsik C.G."/>
            <person name="Goodisman M.A."/>
            <person name="Liberles D.A."/>
            <person name="Roe R.M."/>
            <person name="Vargo E.L."/>
            <person name="Vilcinskas A."/>
            <person name="Wang J."/>
            <person name="Bornberg-Bauer E."/>
            <person name="Korb J."/>
            <person name="Zhang G."/>
            <person name="Liebig J."/>
        </authorList>
    </citation>
    <scope>NUCLEOTIDE SEQUENCE [LARGE SCALE GENOMIC DNA]</scope>
    <source>
        <tissue evidence="13">Whole organism</tissue>
    </source>
</reference>
<evidence type="ECO:0000256" key="3">
    <source>
        <dbReference type="ARBA" id="ARBA00022771"/>
    </source>
</evidence>
<dbReference type="eggNOG" id="KOG1013">
    <property type="taxonomic scope" value="Eukaryota"/>
</dbReference>
<dbReference type="CDD" id="cd04035">
    <property type="entry name" value="C2A_Rabphilin_Doc2"/>
    <property type="match status" value="1"/>
</dbReference>
<dbReference type="EMBL" id="KK852622">
    <property type="protein sequence ID" value="KDR19993.1"/>
    <property type="molecule type" value="Genomic_DNA"/>
</dbReference>
<dbReference type="PROSITE" id="PS50178">
    <property type="entry name" value="ZF_FYVE"/>
    <property type="match status" value="1"/>
</dbReference>
<dbReference type="InterPro" id="IPR000008">
    <property type="entry name" value="C2_dom"/>
</dbReference>
<feature type="domain" description="C2" evidence="10">
    <location>
        <begin position="456"/>
        <end position="578"/>
    </location>
</feature>
<dbReference type="InterPro" id="IPR001565">
    <property type="entry name" value="Synaptotagmin"/>
</dbReference>
<dbReference type="PROSITE" id="PS50004">
    <property type="entry name" value="C2"/>
    <property type="match status" value="2"/>
</dbReference>
<dbReference type="SMART" id="SM00239">
    <property type="entry name" value="C2"/>
    <property type="match status" value="2"/>
</dbReference>
<keyword evidence="14" id="KW-1185">Reference proteome</keyword>
<gene>
    <name evidence="13" type="ORF">L798_05959</name>
</gene>
<feature type="domain" description="FYVE-type" evidence="11">
    <location>
        <begin position="90"/>
        <end position="147"/>
    </location>
</feature>
<feature type="domain" description="RabBD" evidence="12">
    <location>
        <begin position="42"/>
        <end position="159"/>
    </location>
</feature>
<dbReference type="GO" id="GO:0006887">
    <property type="term" value="P:exocytosis"/>
    <property type="evidence" value="ECO:0007669"/>
    <property type="project" value="TreeGrafter"/>
</dbReference>
<comment type="subcellular location">
    <subcellularLocation>
        <location evidence="7">Synapse</location>
    </subcellularLocation>
</comment>